<dbReference type="Proteomes" id="UP000835052">
    <property type="component" value="Unassembled WGS sequence"/>
</dbReference>
<feature type="domain" description="Major facilitator superfamily (MFS) profile" evidence="6">
    <location>
        <begin position="55"/>
        <end position="510"/>
    </location>
</feature>
<feature type="transmembrane region" description="Helical" evidence="5">
    <location>
        <begin position="488"/>
        <end position="505"/>
    </location>
</feature>
<dbReference type="PANTHER" id="PTHR24064">
    <property type="entry name" value="SOLUTE CARRIER FAMILY 22 MEMBER"/>
    <property type="match status" value="1"/>
</dbReference>
<evidence type="ECO:0000256" key="1">
    <source>
        <dbReference type="ARBA" id="ARBA00004141"/>
    </source>
</evidence>
<dbReference type="OrthoDB" id="3936150at2759"/>
<feature type="transmembrane region" description="Helical" evidence="5">
    <location>
        <begin position="259"/>
        <end position="285"/>
    </location>
</feature>
<comment type="subcellular location">
    <subcellularLocation>
        <location evidence="1">Membrane</location>
        <topology evidence="1">Multi-pass membrane protein</topology>
    </subcellularLocation>
</comment>
<evidence type="ECO:0000256" key="3">
    <source>
        <dbReference type="ARBA" id="ARBA00022989"/>
    </source>
</evidence>
<evidence type="ECO:0000259" key="6">
    <source>
        <dbReference type="PROSITE" id="PS50850"/>
    </source>
</evidence>
<feature type="transmembrane region" description="Helical" evidence="5">
    <location>
        <begin position="174"/>
        <end position="192"/>
    </location>
</feature>
<feature type="transmembrane region" description="Helical" evidence="5">
    <location>
        <begin position="425"/>
        <end position="445"/>
    </location>
</feature>
<keyword evidence="8" id="KW-1185">Reference proteome</keyword>
<name>A0A8S1GUC1_9PELO</name>
<evidence type="ECO:0000256" key="5">
    <source>
        <dbReference type="SAM" id="Phobius"/>
    </source>
</evidence>
<evidence type="ECO:0000256" key="2">
    <source>
        <dbReference type="ARBA" id="ARBA00022692"/>
    </source>
</evidence>
<comment type="caution">
    <text evidence="7">The sequence shown here is derived from an EMBL/GenBank/DDBJ whole genome shotgun (WGS) entry which is preliminary data.</text>
</comment>
<dbReference type="GO" id="GO:0022857">
    <property type="term" value="F:transmembrane transporter activity"/>
    <property type="evidence" value="ECO:0007669"/>
    <property type="project" value="InterPro"/>
</dbReference>
<gene>
    <name evidence="7" type="ORF">CAUJ_LOCUS2583</name>
</gene>
<feature type="transmembrane region" description="Helical" evidence="5">
    <location>
        <begin position="457"/>
        <end position="476"/>
    </location>
</feature>
<dbReference type="EMBL" id="CAJGYM010000005">
    <property type="protein sequence ID" value="CAD6186664.1"/>
    <property type="molecule type" value="Genomic_DNA"/>
</dbReference>
<dbReference type="InterPro" id="IPR005828">
    <property type="entry name" value="MFS_sugar_transport-like"/>
</dbReference>
<organism evidence="7 8">
    <name type="scientific">Caenorhabditis auriculariae</name>
    <dbReference type="NCBI Taxonomy" id="2777116"/>
    <lineage>
        <taxon>Eukaryota</taxon>
        <taxon>Metazoa</taxon>
        <taxon>Ecdysozoa</taxon>
        <taxon>Nematoda</taxon>
        <taxon>Chromadorea</taxon>
        <taxon>Rhabditida</taxon>
        <taxon>Rhabditina</taxon>
        <taxon>Rhabditomorpha</taxon>
        <taxon>Rhabditoidea</taxon>
        <taxon>Rhabditidae</taxon>
        <taxon>Peloderinae</taxon>
        <taxon>Caenorhabditis</taxon>
    </lineage>
</organism>
<keyword evidence="4 5" id="KW-0472">Membrane</keyword>
<evidence type="ECO:0000256" key="4">
    <source>
        <dbReference type="ARBA" id="ARBA00023136"/>
    </source>
</evidence>
<feature type="transmembrane region" description="Helical" evidence="5">
    <location>
        <begin position="230"/>
        <end position="253"/>
    </location>
</feature>
<accession>A0A8S1GUC1</accession>
<dbReference type="GO" id="GO:0016020">
    <property type="term" value="C:membrane"/>
    <property type="evidence" value="ECO:0007669"/>
    <property type="project" value="UniProtKB-SubCell"/>
</dbReference>
<protein>
    <recommendedName>
        <fullName evidence="6">Major facilitator superfamily (MFS) profile domain-containing protein</fullName>
    </recommendedName>
</protein>
<keyword evidence="2 5" id="KW-0812">Transmembrane</keyword>
<feature type="transmembrane region" description="Helical" evidence="5">
    <location>
        <begin position="370"/>
        <end position="394"/>
    </location>
</feature>
<feature type="transmembrane region" description="Helical" evidence="5">
    <location>
        <begin position="142"/>
        <end position="162"/>
    </location>
</feature>
<dbReference type="AlphaFoldDB" id="A0A8S1GUC1"/>
<sequence>METTDEELQVEEVEEAEEPIPYLPRTSSIAFNYLHLDPEKVLSAFGKYGRFQMLTYLLTSGVHMLMALNMLVMPFITKQPTFGCDFEPQPHWEYAEIDGCHVRDGNNWTVNCLQIPGAKYNYTDASSSLAAEYNLVCEESGAVDHATSIFLFGGMLVSPIITQLSDLFGRRWTFLLPLYMAVLANLVCAAAPNYTTFLIFRFISGVTTTSFSTIGWVLCMESVALEFRSLIPLVTTAAWVFGYILAGALHLVIEDWRLLYLAVTLPGILTIPYYWLVPESLHWLITKRKKKMVKKYIRTCSKYNKREIALHECRTAVEEAVLLKERTAIDIFTHPDLFGYFLINSYILIVMNGTYWALSLFSTELSDDGITGYFLSGIVELPAGLLSVGLLVFLGRKTVSFLSLALQSVFMCCALYIPVNTNMRMIFPLLTKSTNAIVWSSQLLLYTEATPTSVRNVFCGMVYFVGEIGSVAAPYLKRLEAIDKNAPALLIAMMSLLAALLVLLVPDTKGIRMPEDIDDFNGGPLLRLLRRKKPRNGTQIELEMVLPQATVDQTAAEELK</sequence>
<proteinExistence type="predicted"/>
<evidence type="ECO:0000313" key="7">
    <source>
        <dbReference type="EMBL" id="CAD6186664.1"/>
    </source>
</evidence>
<reference evidence="7" key="1">
    <citation type="submission" date="2020-10" db="EMBL/GenBank/DDBJ databases">
        <authorList>
            <person name="Kikuchi T."/>
        </authorList>
    </citation>
    <scope>NUCLEOTIDE SEQUENCE</scope>
    <source>
        <strain evidence="7">NKZ352</strain>
    </source>
</reference>
<dbReference type="Gene3D" id="1.20.1250.20">
    <property type="entry name" value="MFS general substrate transporter like domains"/>
    <property type="match status" value="1"/>
</dbReference>
<feature type="transmembrane region" description="Helical" evidence="5">
    <location>
        <begin position="198"/>
        <end position="218"/>
    </location>
</feature>
<feature type="transmembrane region" description="Helical" evidence="5">
    <location>
        <begin position="54"/>
        <end position="76"/>
    </location>
</feature>
<evidence type="ECO:0000313" key="8">
    <source>
        <dbReference type="Proteomes" id="UP000835052"/>
    </source>
</evidence>
<dbReference type="PROSITE" id="PS50850">
    <property type="entry name" value="MFS"/>
    <property type="match status" value="1"/>
</dbReference>
<dbReference type="InterPro" id="IPR036259">
    <property type="entry name" value="MFS_trans_sf"/>
</dbReference>
<dbReference type="InterPro" id="IPR020846">
    <property type="entry name" value="MFS_dom"/>
</dbReference>
<keyword evidence="3 5" id="KW-1133">Transmembrane helix</keyword>
<feature type="transmembrane region" description="Helical" evidence="5">
    <location>
        <begin position="401"/>
        <end position="419"/>
    </location>
</feature>
<dbReference type="SUPFAM" id="SSF103473">
    <property type="entry name" value="MFS general substrate transporter"/>
    <property type="match status" value="1"/>
</dbReference>
<dbReference type="Pfam" id="PF00083">
    <property type="entry name" value="Sugar_tr"/>
    <property type="match status" value="1"/>
</dbReference>
<feature type="transmembrane region" description="Helical" evidence="5">
    <location>
        <begin position="337"/>
        <end position="358"/>
    </location>
</feature>